<keyword evidence="7" id="KW-0694">RNA-binding</keyword>
<dbReference type="EMBL" id="VCAZ01000032">
    <property type="protein sequence ID" value="TSL47730.1"/>
    <property type="molecule type" value="Genomic_DNA"/>
</dbReference>
<evidence type="ECO:0000256" key="1">
    <source>
        <dbReference type="ARBA" id="ARBA00004324"/>
    </source>
</evidence>
<sequence length="292" mass="32854">MNKLSFKTGGNAEGPDKVDMSLDDIIQLNKKQKIQGQRAALRKQRLGVKGRLTTGRQTGEGVNKVFKRRGQGIITGLAARKAALLKGVSPFNRPALNRANLKTHDINRAPANGAVFFQRTRPFVSQHRHTLAQTQRRSYTQPGRVSYRPFRLRRKWNSSPVNESQREARQATFFSRRGLKVLLGVTFIVTRWRAPENSSGILTVSIDNPEARTQPEPAHSWSLHPPTVTLPPHNVAPEMERKIPKGVPLQFDINSVGKQTAMTLNERFHIMKTKRMTAAQQNSRGGRFVTVD</sequence>
<comment type="similarity">
    <text evidence="3">Belongs to the UIF family.</text>
</comment>
<evidence type="ECO:0000256" key="2">
    <source>
        <dbReference type="ARBA" id="ARBA00004642"/>
    </source>
</evidence>
<keyword evidence="8" id="KW-0539">Nucleus</keyword>
<organism evidence="10 11">
    <name type="scientific">Bagarius yarrelli</name>
    <name type="common">Goonch</name>
    <name type="synonym">Bagrus yarrelli</name>
    <dbReference type="NCBI Taxonomy" id="175774"/>
    <lineage>
        <taxon>Eukaryota</taxon>
        <taxon>Metazoa</taxon>
        <taxon>Chordata</taxon>
        <taxon>Craniata</taxon>
        <taxon>Vertebrata</taxon>
        <taxon>Euteleostomi</taxon>
        <taxon>Actinopterygii</taxon>
        <taxon>Neopterygii</taxon>
        <taxon>Teleostei</taxon>
        <taxon>Ostariophysi</taxon>
        <taxon>Siluriformes</taxon>
        <taxon>Sisoridae</taxon>
        <taxon>Sisorinae</taxon>
        <taxon>Bagarius</taxon>
    </lineage>
</organism>
<dbReference type="PANTHER" id="PTHR21038:SF2">
    <property type="entry name" value="UAP56-INTERACTING FACTOR"/>
    <property type="match status" value="1"/>
</dbReference>
<dbReference type="PANTHER" id="PTHR21038">
    <property type="entry name" value="40-2-3 PROTEIN-RELATED"/>
    <property type="match status" value="1"/>
</dbReference>
<keyword evidence="6" id="KW-0509">mRNA transport</keyword>
<dbReference type="GO" id="GO:0016607">
    <property type="term" value="C:nuclear speck"/>
    <property type="evidence" value="ECO:0007669"/>
    <property type="project" value="UniProtKB-SubCell"/>
</dbReference>
<keyword evidence="11" id="KW-1185">Reference proteome</keyword>
<evidence type="ECO:0000256" key="7">
    <source>
        <dbReference type="ARBA" id="ARBA00022884"/>
    </source>
</evidence>
<evidence type="ECO:0000313" key="10">
    <source>
        <dbReference type="EMBL" id="TSL47730.1"/>
    </source>
</evidence>
<comment type="subcellular location">
    <subcellularLocation>
        <location evidence="1">Nucleus speckle</location>
    </subcellularLocation>
    <subcellularLocation>
        <location evidence="2">Nucleus</location>
        <location evidence="2">Nucleoplasm</location>
    </subcellularLocation>
</comment>
<comment type="caution">
    <text evidence="10">The sequence shown here is derived from an EMBL/GenBank/DDBJ whole genome shotgun (WGS) entry which is preliminary data.</text>
</comment>
<evidence type="ECO:0000256" key="9">
    <source>
        <dbReference type="ARBA" id="ARBA00030067"/>
    </source>
</evidence>
<evidence type="ECO:0000256" key="6">
    <source>
        <dbReference type="ARBA" id="ARBA00022816"/>
    </source>
</evidence>
<accession>A0A556TZV1</accession>
<proteinExistence type="inferred from homology"/>
<dbReference type="AlphaFoldDB" id="A0A556TZV1"/>
<evidence type="ECO:0000256" key="4">
    <source>
        <dbReference type="ARBA" id="ARBA00020622"/>
    </source>
</evidence>
<evidence type="ECO:0000256" key="5">
    <source>
        <dbReference type="ARBA" id="ARBA00022448"/>
    </source>
</evidence>
<dbReference type="GO" id="GO:0003729">
    <property type="term" value="F:mRNA binding"/>
    <property type="evidence" value="ECO:0007669"/>
    <property type="project" value="InterPro"/>
</dbReference>
<dbReference type="Pfam" id="PF07078">
    <property type="entry name" value="FYTT"/>
    <property type="match status" value="1"/>
</dbReference>
<gene>
    <name evidence="10" type="ORF">Baya_7311</name>
</gene>
<name>A0A556TZV1_BAGYA</name>
<evidence type="ECO:0000313" key="11">
    <source>
        <dbReference type="Proteomes" id="UP000319801"/>
    </source>
</evidence>
<dbReference type="OrthoDB" id="9938627at2759"/>
<evidence type="ECO:0000256" key="3">
    <source>
        <dbReference type="ARBA" id="ARBA00010722"/>
    </source>
</evidence>
<protein>
    <recommendedName>
        <fullName evidence="4">UAP56-interacting factor</fullName>
    </recommendedName>
    <alternativeName>
        <fullName evidence="9">Forty-two-three domain-containing protein 1</fullName>
    </alternativeName>
</protein>
<reference evidence="10 11" key="1">
    <citation type="journal article" date="2019" name="Genome Biol. Evol.">
        <title>Whole-Genome Sequencing of the Giant Devil Catfish, Bagarius yarrelli.</title>
        <authorList>
            <person name="Jiang W."/>
            <person name="Lv Y."/>
            <person name="Cheng L."/>
            <person name="Yang K."/>
            <person name="Chao B."/>
            <person name="Wang X."/>
            <person name="Li Y."/>
            <person name="Pan X."/>
            <person name="You X."/>
            <person name="Zhang Y."/>
            <person name="Yang J."/>
            <person name="Li J."/>
            <person name="Zhang X."/>
            <person name="Liu S."/>
            <person name="Sun C."/>
            <person name="Yang J."/>
            <person name="Shi Q."/>
        </authorList>
    </citation>
    <scope>NUCLEOTIDE SEQUENCE [LARGE SCALE GENOMIC DNA]</scope>
    <source>
        <strain evidence="10">JWS20170419001</strain>
        <tissue evidence="10">Muscle</tissue>
    </source>
</reference>
<dbReference type="InterPro" id="IPR009782">
    <property type="entry name" value="FYTTD1"/>
</dbReference>
<keyword evidence="5" id="KW-0813">Transport</keyword>
<evidence type="ECO:0000256" key="8">
    <source>
        <dbReference type="ARBA" id="ARBA00023242"/>
    </source>
</evidence>
<dbReference type="Proteomes" id="UP000319801">
    <property type="component" value="Unassembled WGS sequence"/>
</dbReference>
<dbReference type="GO" id="GO:0006406">
    <property type="term" value="P:mRNA export from nucleus"/>
    <property type="evidence" value="ECO:0007669"/>
    <property type="project" value="InterPro"/>
</dbReference>